<dbReference type="InParanoid" id="A0A0V1AW52"/>
<dbReference type="EMBL" id="JYDH01000201">
    <property type="protein sequence ID" value="KRY28524.1"/>
    <property type="molecule type" value="Genomic_DNA"/>
</dbReference>
<reference evidence="1 2" key="1">
    <citation type="submission" date="2015-01" db="EMBL/GenBank/DDBJ databases">
        <title>Evolution of Trichinella species and genotypes.</title>
        <authorList>
            <person name="Korhonen P.K."/>
            <person name="Edoardo P."/>
            <person name="Giuseppe L.R."/>
            <person name="Gasser R.B."/>
        </authorList>
    </citation>
    <scope>NUCLEOTIDE SEQUENCE [LARGE SCALE GENOMIC DNA]</scope>
    <source>
        <strain evidence="1">ISS3</strain>
    </source>
</reference>
<evidence type="ECO:0000313" key="1">
    <source>
        <dbReference type="EMBL" id="KRY28524.1"/>
    </source>
</evidence>
<dbReference type="Proteomes" id="UP000054776">
    <property type="component" value="Unassembled WGS sequence"/>
</dbReference>
<gene>
    <name evidence="1" type="ORF">T01_4765</name>
</gene>
<comment type="caution">
    <text evidence="1">The sequence shown here is derived from an EMBL/GenBank/DDBJ whole genome shotgun (WGS) entry which is preliminary data.</text>
</comment>
<organism evidence="1 2">
    <name type="scientific">Trichinella spiralis</name>
    <name type="common">Trichina worm</name>
    <dbReference type="NCBI Taxonomy" id="6334"/>
    <lineage>
        <taxon>Eukaryota</taxon>
        <taxon>Metazoa</taxon>
        <taxon>Ecdysozoa</taxon>
        <taxon>Nematoda</taxon>
        <taxon>Enoplea</taxon>
        <taxon>Dorylaimia</taxon>
        <taxon>Trichinellida</taxon>
        <taxon>Trichinellidae</taxon>
        <taxon>Trichinella</taxon>
    </lineage>
</organism>
<proteinExistence type="predicted"/>
<sequence>MHTERTRKQLRTDTGHVKLLITIHYSHTVANPDYQAQTTVFLPHYVPPILAEQLLMLREWTSGMDVSGNSSSNKC</sequence>
<keyword evidence="2" id="KW-1185">Reference proteome</keyword>
<protein>
    <submittedName>
        <fullName evidence="1">Uncharacterized protein</fullName>
    </submittedName>
</protein>
<name>A0A0V1AW52_TRISP</name>
<evidence type="ECO:0000313" key="2">
    <source>
        <dbReference type="Proteomes" id="UP000054776"/>
    </source>
</evidence>
<accession>A0A0V1AW52</accession>
<dbReference type="AlphaFoldDB" id="A0A0V1AW52"/>